<evidence type="ECO:0000313" key="13">
    <source>
        <dbReference type="EMBL" id="KAG6525338.1"/>
    </source>
</evidence>
<keyword evidence="9" id="KW-0460">Magnesium</keyword>
<dbReference type="SUPFAM" id="SSF64005">
    <property type="entry name" value="Undecaprenyl diphosphate synthase"/>
    <property type="match status" value="1"/>
</dbReference>
<evidence type="ECO:0000256" key="9">
    <source>
        <dbReference type="ARBA" id="ARBA00022842"/>
    </source>
</evidence>
<evidence type="ECO:0000256" key="10">
    <source>
        <dbReference type="ARBA" id="ARBA00022989"/>
    </source>
</evidence>
<dbReference type="AlphaFoldDB" id="A0A8J5HE24"/>
<dbReference type="InterPro" id="IPR036424">
    <property type="entry name" value="UPP_synth-like_sf"/>
</dbReference>
<dbReference type="GO" id="GO:0005789">
    <property type="term" value="C:endoplasmic reticulum membrane"/>
    <property type="evidence" value="ECO:0007669"/>
    <property type="project" value="UniProtKB-SubCell"/>
</dbReference>
<evidence type="ECO:0000256" key="5">
    <source>
        <dbReference type="ARBA" id="ARBA00012596"/>
    </source>
</evidence>
<keyword evidence="8" id="KW-0256">Endoplasmic reticulum</keyword>
<evidence type="ECO:0000256" key="6">
    <source>
        <dbReference type="ARBA" id="ARBA00022679"/>
    </source>
</evidence>
<comment type="catalytic activity">
    <reaction evidence="12">
        <text>n isopentenyl diphosphate + (2E,6E)-farnesyl diphosphate = a di-trans,poly-cis-polyprenyl diphosphate + n diphosphate</text>
        <dbReference type="Rhea" id="RHEA:53008"/>
        <dbReference type="Rhea" id="RHEA-COMP:19494"/>
        <dbReference type="ChEBI" id="CHEBI:33019"/>
        <dbReference type="ChEBI" id="CHEBI:128769"/>
        <dbReference type="ChEBI" id="CHEBI:136960"/>
        <dbReference type="ChEBI" id="CHEBI:175763"/>
        <dbReference type="EC" id="2.5.1.87"/>
    </reaction>
</comment>
<gene>
    <name evidence="13" type="ORF">ZIOFF_015294</name>
</gene>
<proteinExistence type="inferred from homology"/>
<name>A0A8J5HE24_ZINOF</name>
<evidence type="ECO:0000256" key="2">
    <source>
        <dbReference type="ARBA" id="ARBA00004586"/>
    </source>
</evidence>
<evidence type="ECO:0000313" key="14">
    <source>
        <dbReference type="Proteomes" id="UP000734854"/>
    </source>
</evidence>
<evidence type="ECO:0000256" key="4">
    <source>
        <dbReference type="ARBA" id="ARBA00005432"/>
    </source>
</evidence>
<keyword evidence="14" id="KW-1185">Reference proteome</keyword>
<keyword evidence="11" id="KW-0472">Membrane</keyword>
<protein>
    <recommendedName>
        <fullName evidence="5">ditrans,polycis-polyprenyl diphosphate synthase [(2E,6E)-farnesyldiphosphate specific]</fullName>
        <ecNumber evidence="5">2.5.1.87</ecNumber>
    </recommendedName>
</protein>
<comment type="cofactor">
    <cofactor evidence="1">
        <name>Mg(2+)</name>
        <dbReference type="ChEBI" id="CHEBI:18420"/>
    </cofactor>
</comment>
<evidence type="ECO:0000256" key="1">
    <source>
        <dbReference type="ARBA" id="ARBA00001946"/>
    </source>
</evidence>
<evidence type="ECO:0000256" key="11">
    <source>
        <dbReference type="ARBA" id="ARBA00023136"/>
    </source>
</evidence>
<dbReference type="EMBL" id="JACMSC010000004">
    <property type="protein sequence ID" value="KAG6525338.1"/>
    <property type="molecule type" value="Genomic_DNA"/>
</dbReference>
<comment type="subcellular location">
    <subcellularLocation>
        <location evidence="2">Endoplasmic reticulum membrane</location>
    </subcellularLocation>
</comment>
<evidence type="ECO:0000256" key="3">
    <source>
        <dbReference type="ARBA" id="ARBA00004922"/>
    </source>
</evidence>
<dbReference type="EC" id="2.5.1.87" evidence="5"/>
<comment type="pathway">
    <text evidence="3">Protein modification; protein glycosylation.</text>
</comment>
<evidence type="ECO:0000256" key="12">
    <source>
        <dbReference type="ARBA" id="ARBA00047353"/>
    </source>
</evidence>
<evidence type="ECO:0000256" key="8">
    <source>
        <dbReference type="ARBA" id="ARBA00022824"/>
    </source>
</evidence>
<dbReference type="InterPro" id="IPR038887">
    <property type="entry name" value="Nus1/NgBR"/>
</dbReference>
<comment type="similarity">
    <text evidence="4">Belongs to the UPP synthase family.</text>
</comment>
<accession>A0A8J5HE24</accession>
<dbReference type="PANTHER" id="PTHR21528:SF0">
    <property type="entry name" value="DEHYDRODOLICHYL DIPHOSPHATE SYNTHASE COMPLEX SUBUNIT NUS1"/>
    <property type="match status" value="1"/>
</dbReference>
<keyword evidence="6" id="KW-0808">Transferase</keyword>
<dbReference type="Gene3D" id="3.40.1180.10">
    <property type="entry name" value="Decaprenyl diphosphate synthase-like"/>
    <property type="match status" value="1"/>
</dbReference>
<keyword evidence="10" id="KW-1133">Transmembrane helix</keyword>
<dbReference type="GO" id="GO:0045547">
    <property type="term" value="F:ditrans,polycis-polyprenyl diphosphate synthase [(2E,6E)-farnesyl diphosphate specific] activity"/>
    <property type="evidence" value="ECO:0007669"/>
    <property type="project" value="UniProtKB-EC"/>
</dbReference>
<sequence>MDFVVLASLWRILTPFVLLQAMYLAHGITRALAPPVQDKALLNIASLSLGQKFQSSIILKWILGFCWYLLHLVVSLVDMVCFLNHLLLSSIISTGLLRKYQNLKLNNLNCLAIVVDSEEAEDITKTQKLLSWLSSIDVKCITLYDLQGVLKRTIGNDFKSMTNTSLRECKMSKMTVEILSLSDGKEGIAKAANFLISKYMKDDSLRCNGTKPTFSESQVSNALEAIGYKGPDPELLLVYGPARCHLGFPPWRLRYTEIIHMGSLRFMNYGSLARALYDFSKKNQNYGNTIVALAAFQFAIQAKEVEGRHGGDSDHTDADQDSTNKAYLSSLAELRIKIADLHPLQLRLAEFPKHRRLHCCRNRSQGQICHCLKEMTLRGNERRVLK</sequence>
<dbReference type="UniPathway" id="UPA00378"/>
<dbReference type="PANTHER" id="PTHR21528">
    <property type="entry name" value="DEHYDRODOLICHYL DIPHOSPHATE SYNTHASE COMPLEX SUBUNIT NUS1"/>
    <property type="match status" value="1"/>
</dbReference>
<organism evidence="13 14">
    <name type="scientific">Zingiber officinale</name>
    <name type="common">Ginger</name>
    <name type="synonym">Amomum zingiber</name>
    <dbReference type="NCBI Taxonomy" id="94328"/>
    <lineage>
        <taxon>Eukaryota</taxon>
        <taxon>Viridiplantae</taxon>
        <taxon>Streptophyta</taxon>
        <taxon>Embryophyta</taxon>
        <taxon>Tracheophyta</taxon>
        <taxon>Spermatophyta</taxon>
        <taxon>Magnoliopsida</taxon>
        <taxon>Liliopsida</taxon>
        <taxon>Zingiberales</taxon>
        <taxon>Zingiberaceae</taxon>
        <taxon>Zingiber</taxon>
    </lineage>
</organism>
<keyword evidence="7" id="KW-0812">Transmembrane</keyword>
<dbReference type="GO" id="GO:1904423">
    <property type="term" value="C:dehydrodolichyl diphosphate synthase complex"/>
    <property type="evidence" value="ECO:0007669"/>
    <property type="project" value="InterPro"/>
</dbReference>
<comment type="caution">
    <text evidence="13">The sequence shown here is derived from an EMBL/GenBank/DDBJ whole genome shotgun (WGS) entry which is preliminary data.</text>
</comment>
<evidence type="ECO:0000256" key="7">
    <source>
        <dbReference type="ARBA" id="ARBA00022692"/>
    </source>
</evidence>
<reference evidence="13 14" key="1">
    <citation type="submission" date="2020-08" db="EMBL/GenBank/DDBJ databases">
        <title>Plant Genome Project.</title>
        <authorList>
            <person name="Zhang R.-G."/>
        </authorList>
    </citation>
    <scope>NUCLEOTIDE SEQUENCE [LARGE SCALE GENOMIC DNA]</scope>
    <source>
        <tissue evidence="13">Rhizome</tissue>
    </source>
</reference>
<dbReference type="Proteomes" id="UP000734854">
    <property type="component" value="Unassembled WGS sequence"/>
</dbReference>